<reference evidence="2" key="1">
    <citation type="submission" date="2021-05" db="EMBL/GenBank/DDBJ databases">
        <authorList>
            <person name="Kaiqin L."/>
            <person name="Jian G."/>
        </authorList>
    </citation>
    <scope>NUCLEOTIDE SEQUENCE</scope>
    <source>
        <strain evidence="2">HDS5</strain>
    </source>
</reference>
<organism evidence="2 3">
    <name type="scientific">Nocardiopsis eucommiae</name>
    <dbReference type="NCBI Taxonomy" id="2831970"/>
    <lineage>
        <taxon>Bacteria</taxon>
        <taxon>Bacillati</taxon>
        <taxon>Actinomycetota</taxon>
        <taxon>Actinomycetes</taxon>
        <taxon>Streptosporangiales</taxon>
        <taxon>Nocardiopsidaceae</taxon>
        <taxon>Nocardiopsis</taxon>
    </lineage>
</organism>
<protein>
    <submittedName>
        <fullName evidence="2">Uncharacterized protein</fullName>
    </submittedName>
</protein>
<dbReference type="KEGG" id="nec:KGD82_11170"/>
<dbReference type="EMBL" id="CP074402">
    <property type="protein sequence ID" value="QVJ02782.1"/>
    <property type="molecule type" value="Genomic_DNA"/>
</dbReference>
<proteinExistence type="predicted"/>
<accession>A0A975QLU7</accession>
<keyword evidence="3" id="KW-1185">Reference proteome</keyword>
<evidence type="ECO:0000313" key="2">
    <source>
        <dbReference type="EMBL" id="QVJ02782.1"/>
    </source>
</evidence>
<gene>
    <name evidence="2" type="ORF">KGD82_11170</name>
</gene>
<name>A0A975QLU7_9ACTN</name>
<sequence length="325" mass="36369">MERSVDFFRSRHMLCGQCGHRWVVDLDWIDRWKQALEGCPGCGVDCKGETAPRVTIDPDDSALVDEDVAQLVWYHTSTQPDWPTHDFDPAAELAEVTRLRMGGDEAVTRWGERQRAKALHVGTYEAAIHNMLRRIDDQADYGSQFYLYRVRLVPTVTVREGWLIDPNDFVGDVVLDEVCPLGIDVARYLNYHEDPGALSLALGRNAIASTQQIAIPPLSGDDFGWLATAIGELKTTPVASPPPTGSRPRGRHSAMSPRRQKAGELILPLIQRLPVNLQRQYQAAVAFDDNQEPEEWARHVVGLTGLFLAPELVLAELDRDTVRTI</sequence>
<evidence type="ECO:0000256" key="1">
    <source>
        <dbReference type="SAM" id="MobiDB-lite"/>
    </source>
</evidence>
<dbReference type="AlphaFoldDB" id="A0A975QLU7"/>
<dbReference type="Proteomes" id="UP000682416">
    <property type="component" value="Chromosome"/>
</dbReference>
<feature type="region of interest" description="Disordered" evidence="1">
    <location>
        <begin position="236"/>
        <end position="259"/>
    </location>
</feature>
<evidence type="ECO:0000313" key="3">
    <source>
        <dbReference type="Proteomes" id="UP000682416"/>
    </source>
</evidence>